<sequence>MCEINQESDCDDISEELRSVMLIQELQPVTGTIFWLIKEIVKKSELMVLNKNAANLPHSVLFRHNLNDSDKTRTTKVDQNGIIPAEVDTSNRLVNDRGSAGSNVDMEKYKESNNCTHDAQNIKDLTVQERMSKKIKVVFKTALVEFENVGAEIRPTIARLYPSQKVSNVVTVLNTCLTSSPITHTTKRSD</sequence>
<dbReference type="Proteomes" id="UP000092460">
    <property type="component" value="Unassembled WGS sequence"/>
</dbReference>
<dbReference type="AlphaFoldDB" id="A0A1B0BGR6"/>
<organism evidence="1 2">
    <name type="scientific">Glossina palpalis gambiensis</name>
    <dbReference type="NCBI Taxonomy" id="67801"/>
    <lineage>
        <taxon>Eukaryota</taxon>
        <taxon>Metazoa</taxon>
        <taxon>Ecdysozoa</taxon>
        <taxon>Arthropoda</taxon>
        <taxon>Hexapoda</taxon>
        <taxon>Insecta</taxon>
        <taxon>Pterygota</taxon>
        <taxon>Neoptera</taxon>
        <taxon>Endopterygota</taxon>
        <taxon>Diptera</taxon>
        <taxon>Brachycera</taxon>
        <taxon>Muscomorpha</taxon>
        <taxon>Hippoboscoidea</taxon>
        <taxon>Glossinidae</taxon>
        <taxon>Glossina</taxon>
    </lineage>
</organism>
<evidence type="ECO:0000313" key="1">
    <source>
        <dbReference type="EnsemblMetazoa" id="GPPI029500-PA"/>
    </source>
</evidence>
<dbReference type="EMBL" id="JXJN01013932">
    <property type="status" value="NOT_ANNOTATED_CDS"/>
    <property type="molecule type" value="Genomic_DNA"/>
</dbReference>
<dbReference type="VEuPathDB" id="VectorBase:GPPI029500"/>
<dbReference type="EMBL" id="JXJN01013931">
    <property type="status" value="NOT_ANNOTATED_CDS"/>
    <property type="molecule type" value="Genomic_DNA"/>
</dbReference>
<proteinExistence type="predicted"/>
<dbReference type="EnsemblMetazoa" id="GPPI029500-RA">
    <property type="protein sequence ID" value="GPPI029500-PA"/>
    <property type="gene ID" value="GPPI029500"/>
</dbReference>
<protein>
    <submittedName>
        <fullName evidence="1">Uncharacterized protein</fullName>
    </submittedName>
</protein>
<reference evidence="1" key="2">
    <citation type="submission" date="2020-05" db="UniProtKB">
        <authorList>
            <consortium name="EnsemblMetazoa"/>
        </authorList>
    </citation>
    <scope>IDENTIFICATION</scope>
    <source>
        <strain evidence="1">IAEA</strain>
    </source>
</reference>
<name>A0A1B0BGR6_9MUSC</name>
<keyword evidence="2" id="KW-1185">Reference proteome</keyword>
<accession>A0A1B0BGR6</accession>
<evidence type="ECO:0000313" key="2">
    <source>
        <dbReference type="Proteomes" id="UP000092460"/>
    </source>
</evidence>
<reference evidence="2" key="1">
    <citation type="submission" date="2015-01" db="EMBL/GenBank/DDBJ databases">
        <authorList>
            <person name="Aksoy S."/>
            <person name="Warren W."/>
            <person name="Wilson R.K."/>
        </authorList>
    </citation>
    <scope>NUCLEOTIDE SEQUENCE [LARGE SCALE GENOMIC DNA]</scope>
    <source>
        <strain evidence="2">IAEA</strain>
    </source>
</reference>